<dbReference type="PANTHER" id="PTHR45869">
    <property type="entry name" value="C-REACTIVE PROTEIN-RELATED"/>
    <property type="match status" value="1"/>
</dbReference>
<evidence type="ECO:0000313" key="11">
    <source>
        <dbReference type="EMBL" id="TNN32130.1"/>
    </source>
</evidence>
<dbReference type="InterPro" id="IPR013320">
    <property type="entry name" value="ConA-like_dom_sf"/>
</dbReference>
<dbReference type="GO" id="GO:0046872">
    <property type="term" value="F:metal ion binding"/>
    <property type="evidence" value="ECO:0007669"/>
    <property type="project" value="UniProtKB-KW"/>
</dbReference>
<evidence type="ECO:0000256" key="5">
    <source>
        <dbReference type="ARBA" id="ARBA00022837"/>
    </source>
</evidence>
<dbReference type="GO" id="GO:0005576">
    <property type="term" value="C:extracellular region"/>
    <property type="evidence" value="ECO:0007669"/>
    <property type="project" value="UniProtKB-SubCell"/>
</dbReference>
<dbReference type="OrthoDB" id="547680at2759"/>
<evidence type="ECO:0000256" key="3">
    <source>
        <dbReference type="ARBA" id="ARBA00022723"/>
    </source>
</evidence>
<comment type="caution">
    <text evidence="8">Lacks conserved residue(s) required for the propagation of feature annotation.</text>
</comment>
<keyword evidence="5 9" id="KW-0106">Calcium</keyword>
<name>A0A4Z2EU16_9TELE</name>
<accession>A0A4Z2EU16</accession>
<evidence type="ECO:0000256" key="9">
    <source>
        <dbReference type="RuleBase" id="RU362112"/>
    </source>
</evidence>
<gene>
    <name evidence="11" type="primary">PXN1</name>
    <name evidence="11" type="ORF">EYF80_057711</name>
</gene>
<organism evidence="11 12">
    <name type="scientific">Liparis tanakae</name>
    <name type="common">Tanaka's snailfish</name>
    <dbReference type="NCBI Taxonomy" id="230148"/>
    <lineage>
        <taxon>Eukaryota</taxon>
        <taxon>Metazoa</taxon>
        <taxon>Chordata</taxon>
        <taxon>Craniata</taxon>
        <taxon>Vertebrata</taxon>
        <taxon>Euteleostomi</taxon>
        <taxon>Actinopterygii</taxon>
        <taxon>Neopterygii</taxon>
        <taxon>Teleostei</taxon>
        <taxon>Neoteleostei</taxon>
        <taxon>Acanthomorphata</taxon>
        <taxon>Eupercaria</taxon>
        <taxon>Perciformes</taxon>
        <taxon>Cottioidei</taxon>
        <taxon>Cottales</taxon>
        <taxon>Liparidae</taxon>
        <taxon>Liparis</taxon>
    </lineage>
</organism>
<keyword evidence="4" id="KW-0732">Signal</keyword>
<proteinExistence type="inferred from homology"/>
<keyword evidence="12" id="KW-1185">Reference proteome</keyword>
<keyword evidence="2" id="KW-0964">Secreted</keyword>
<dbReference type="PANTHER" id="PTHR45869:SF7">
    <property type="entry name" value="C-REACTIVE PROTEIN"/>
    <property type="match status" value="1"/>
</dbReference>
<dbReference type="InterPro" id="IPR051005">
    <property type="entry name" value="Pentraxin_domain"/>
</dbReference>
<dbReference type="EMBL" id="SRLO01002911">
    <property type="protein sequence ID" value="TNN32130.1"/>
    <property type="molecule type" value="Genomic_DNA"/>
</dbReference>
<dbReference type="Gene3D" id="2.60.120.200">
    <property type="match status" value="1"/>
</dbReference>
<evidence type="ECO:0000256" key="4">
    <source>
        <dbReference type="ARBA" id="ARBA00022729"/>
    </source>
</evidence>
<evidence type="ECO:0000256" key="6">
    <source>
        <dbReference type="ARBA" id="ARBA00023157"/>
    </source>
</evidence>
<dbReference type="InterPro" id="IPR001759">
    <property type="entry name" value="PTX_dom"/>
</dbReference>
<comment type="subunit">
    <text evidence="9">Homopentamer. Pentaxin (or pentraxin) have a discoid arrangement of 5 non-covalently bound subunits.</text>
</comment>
<dbReference type="Proteomes" id="UP000314294">
    <property type="component" value="Unassembled WGS sequence"/>
</dbReference>
<evidence type="ECO:0000256" key="8">
    <source>
        <dbReference type="PROSITE-ProRule" id="PRU01172"/>
    </source>
</evidence>
<comment type="similarity">
    <text evidence="7 9">Belongs to the pentraxin family.</text>
</comment>
<evidence type="ECO:0000256" key="1">
    <source>
        <dbReference type="ARBA" id="ARBA00004613"/>
    </source>
</evidence>
<protein>
    <recommendedName>
        <fullName evidence="9">Pentraxin family member</fullName>
    </recommendedName>
</protein>
<evidence type="ECO:0000259" key="10">
    <source>
        <dbReference type="PROSITE" id="PS51828"/>
    </source>
</evidence>
<evidence type="ECO:0000256" key="7">
    <source>
        <dbReference type="ARBA" id="ARBA00038102"/>
    </source>
</evidence>
<comment type="cofactor">
    <cofactor evidence="9">
        <name>Ca(2+)</name>
        <dbReference type="ChEBI" id="CHEBI:29108"/>
    </cofactor>
    <text evidence="9">Binds 2 calcium ions per subunit.</text>
</comment>
<dbReference type="Pfam" id="PF00354">
    <property type="entry name" value="Pentaxin"/>
    <property type="match status" value="1"/>
</dbReference>
<dbReference type="PROSITE" id="PS51828">
    <property type="entry name" value="PTX_2"/>
    <property type="match status" value="1"/>
</dbReference>
<dbReference type="SMART" id="SM00159">
    <property type="entry name" value="PTX"/>
    <property type="match status" value="1"/>
</dbReference>
<keyword evidence="6" id="KW-1015">Disulfide bond</keyword>
<dbReference type="AlphaFoldDB" id="A0A4Z2EU16"/>
<comment type="subcellular location">
    <subcellularLocation>
        <location evidence="1 9">Secreted</location>
    </subcellularLocation>
</comment>
<dbReference type="PRINTS" id="PR00895">
    <property type="entry name" value="PENTAXIN"/>
</dbReference>
<evidence type="ECO:0000256" key="2">
    <source>
        <dbReference type="ARBA" id="ARBA00022525"/>
    </source>
</evidence>
<keyword evidence="3 9" id="KW-0479">Metal-binding</keyword>
<feature type="domain" description="Pentraxin (PTX)" evidence="10">
    <location>
        <begin position="1"/>
        <end position="149"/>
    </location>
</feature>
<sequence>MPAYKAQFSSPCCTTSCHRFKNVRIKFEAQEYKRNQWQSICATWDSASGLAQLWLDGKPSIMRYIGGSKIDNPTTILGQDQDTVGGGFQKKQSFVGMMSDVHMWNYVLSPCEMEDYMKDQHSTPGNLIDWNGLNYKIGGRVMIDDEQICRDLKPKGSGKSP</sequence>
<reference evidence="11 12" key="1">
    <citation type="submission" date="2019-03" db="EMBL/GenBank/DDBJ databases">
        <title>First draft genome of Liparis tanakae, snailfish: a comprehensive survey of snailfish specific genes.</title>
        <authorList>
            <person name="Kim W."/>
            <person name="Song I."/>
            <person name="Jeong J.-H."/>
            <person name="Kim D."/>
            <person name="Kim S."/>
            <person name="Ryu S."/>
            <person name="Song J.Y."/>
            <person name="Lee S.K."/>
        </authorList>
    </citation>
    <scope>NUCLEOTIDE SEQUENCE [LARGE SCALE GENOMIC DNA]</scope>
    <source>
        <tissue evidence="11">Muscle</tissue>
    </source>
</reference>
<comment type="caution">
    <text evidence="11">The sequence shown here is derived from an EMBL/GenBank/DDBJ whole genome shotgun (WGS) entry which is preliminary data.</text>
</comment>
<dbReference type="SUPFAM" id="SSF49899">
    <property type="entry name" value="Concanavalin A-like lectins/glucanases"/>
    <property type="match status" value="1"/>
</dbReference>
<evidence type="ECO:0000313" key="12">
    <source>
        <dbReference type="Proteomes" id="UP000314294"/>
    </source>
</evidence>